<name>A0ABR2KYJ6_9EUKA</name>
<proteinExistence type="predicted"/>
<protein>
    <submittedName>
        <fullName evidence="2">Uncharacterized protein</fullName>
    </submittedName>
</protein>
<evidence type="ECO:0000313" key="2">
    <source>
        <dbReference type="EMBL" id="KAK8896204.1"/>
    </source>
</evidence>
<gene>
    <name evidence="2" type="ORF">M9Y10_014099</name>
</gene>
<reference evidence="2 3" key="1">
    <citation type="submission" date="2024-04" db="EMBL/GenBank/DDBJ databases">
        <title>Tritrichomonas musculus Genome.</title>
        <authorList>
            <person name="Alves-Ferreira E."/>
            <person name="Grigg M."/>
            <person name="Lorenzi H."/>
            <person name="Galac M."/>
        </authorList>
    </citation>
    <scope>NUCLEOTIDE SEQUENCE [LARGE SCALE GENOMIC DNA]</scope>
    <source>
        <strain evidence="2 3">EAF2021</strain>
    </source>
</reference>
<sequence>MPVKEKNPGKNARLGKKIKFGTGSSKSSSTKSLSDIHLKKTTAQVLDATAGAMQAAADVVEAAGGVPAQPKRRKTTTSAYDFTGIQEALERVIKRFVKTGNRNIKHYGPRNKPVRKAGPRDKRVQRHYGPRKPRSDKGKKRGPRKNK</sequence>
<comment type="caution">
    <text evidence="2">The sequence shown here is derived from an EMBL/GenBank/DDBJ whole genome shotgun (WGS) entry which is preliminary data.</text>
</comment>
<feature type="region of interest" description="Disordered" evidence="1">
    <location>
        <begin position="100"/>
        <end position="147"/>
    </location>
</feature>
<dbReference type="EMBL" id="JAPFFF010000002">
    <property type="protein sequence ID" value="KAK8896204.1"/>
    <property type="molecule type" value="Genomic_DNA"/>
</dbReference>
<feature type="region of interest" description="Disordered" evidence="1">
    <location>
        <begin position="1"/>
        <end position="36"/>
    </location>
</feature>
<evidence type="ECO:0000256" key="1">
    <source>
        <dbReference type="SAM" id="MobiDB-lite"/>
    </source>
</evidence>
<accession>A0ABR2KYJ6</accession>
<feature type="compositionally biased region" description="Low complexity" evidence="1">
    <location>
        <begin position="20"/>
        <end position="33"/>
    </location>
</feature>
<feature type="compositionally biased region" description="Basic residues" evidence="1">
    <location>
        <begin position="103"/>
        <end position="147"/>
    </location>
</feature>
<dbReference type="Proteomes" id="UP001470230">
    <property type="component" value="Unassembled WGS sequence"/>
</dbReference>
<evidence type="ECO:0000313" key="3">
    <source>
        <dbReference type="Proteomes" id="UP001470230"/>
    </source>
</evidence>
<organism evidence="2 3">
    <name type="scientific">Tritrichomonas musculus</name>
    <dbReference type="NCBI Taxonomy" id="1915356"/>
    <lineage>
        <taxon>Eukaryota</taxon>
        <taxon>Metamonada</taxon>
        <taxon>Parabasalia</taxon>
        <taxon>Tritrichomonadida</taxon>
        <taxon>Tritrichomonadidae</taxon>
        <taxon>Tritrichomonas</taxon>
    </lineage>
</organism>
<keyword evidence="3" id="KW-1185">Reference proteome</keyword>